<protein>
    <submittedName>
        <fullName evidence="1">Uncharacterized protein</fullName>
    </submittedName>
</protein>
<dbReference type="OrthoDB" id="5863617at2759"/>
<dbReference type="PANTHER" id="PTHR23227:SF83">
    <property type="entry name" value="ENDONUCLEASE_EXONUCLEASE_PHOSPHATASE DOMAIN-CONTAINING PROTEIN"/>
    <property type="match status" value="1"/>
</dbReference>
<dbReference type="EMBL" id="UZAH01041631">
    <property type="protein sequence ID" value="VDP60447.1"/>
    <property type="molecule type" value="Genomic_DNA"/>
</dbReference>
<dbReference type="InterPro" id="IPR036691">
    <property type="entry name" value="Endo/exonu/phosph_ase_sf"/>
</dbReference>
<evidence type="ECO:0000313" key="1">
    <source>
        <dbReference type="EMBL" id="VDP60447.1"/>
    </source>
</evidence>
<dbReference type="PANTHER" id="PTHR23227">
    <property type="entry name" value="BUCENTAUR RELATED"/>
    <property type="match status" value="1"/>
</dbReference>
<proteinExistence type="predicted"/>
<dbReference type="Gene3D" id="3.60.10.10">
    <property type="entry name" value="Endonuclease/exonuclease/phosphatase"/>
    <property type="match status" value="1"/>
</dbReference>
<name>A0A3P8E8R8_HELPZ</name>
<organism evidence="1">
    <name type="scientific">Heligmosomoides polygyrus</name>
    <name type="common">Parasitic roundworm</name>
    <dbReference type="NCBI Taxonomy" id="6339"/>
    <lineage>
        <taxon>Eukaryota</taxon>
        <taxon>Metazoa</taxon>
        <taxon>Ecdysozoa</taxon>
        <taxon>Nematoda</taxon>
        <taxon>Chromadorea</taxon>
        <taxon>Rhabditida</taxon>
        <taxon>Rhabditina</taxon>
        <taxon>Rhabditomorpha</taxon>
        <taxon>Strongyloidea</taxon>
        <taxon>Heligmosomidae</taxon>
        <taxon>Heligmosomoides</taxon>
    </lineage>
</organism>
<accession>A0A3P8E8R8</accession>
<sequence length="143" mass="15340">MEEAIRSVLEGDYFSIARGMNGHVGSGRKGVERVHGGKGIGLINPEGERILDLVTAHGLAVCSTFFAKKESQKVTYASGGRRTEVDHILVQRPALGTVRKLKRLAKTAVAKAEDTEMDALYEKLDGAKGETFTIRLPSGQGAS</sequence>
<reference evidence="1" key="1">
    <citation type="submission" date="2018-11" db="EMBL/GenBank/DDBJ databases">
        <authorList>
            <consortium name="Pathogen Informatics"/>
        </authorList>
    </citation>
    <scope>NUCLEOTIDE SEQUENCE [LARGE SCALE GENOMIC DNA]</scope>
</reference>
<dbReference type="InterPro" id="IPR027124">
    <property type="entry name" value="Swc5/CFDP1/2"/>
</dbReference>
<dbReference type="AlphaFoldDB" id="A0A3P8E8R8"/>
<gene>
    <name evidence="1" type="ORF">HPBE_LOCUS27019</name>
</gene>